<dbReference type="Proteomes" id="UP000069241">
    <property type="component" value="Chromosome"/>
</dbReference>
<protein>
    <submittedName>
        <fullName evidence="3">Hydroxypyruvate reductase</fullName>
    </submittedName>
</protein>
<dbReference type="PANTHER" id="PTHR12227">
    <property type="entry name" value="GLYCERATE KINASE"/>
    <property type="match status" value="1"/>
</dbReference>
<evidence type="ECO:0000313" key="3">
    <source>
        <dbReference type="EMBL" id="AMD90706.1"/>
    </source>
</evidence>
<dbReference type="Pfam" id="PF13660">
    <property type="entry name" value="DUF4147"/>
    <property type="match status" value="1"/>
</dbReference>
<accession>A0A109W4N8</accession>
<dbReference type="GO" id="GO:0005737">
    <property type="term" value="C:cytoplasm"/>
    <property type="evidence" value="ECO:0007669"/>
    <property type="project" value="TreeGrafter"/>
</dbReference>
<gene>
    <name evidence="3" type="ORF">AXF13_11545</name>
</gene>
<name>A0A109W4N8_9BACT</name>
<dbReference type="InterPro" id="IPR037035">
    <property type="entry name" value="GK-like_C_sf"/>
</dbReference>
<organism evidence="3 4">
    <name type="scientific">Desulfovibrio fairfieldensis</name>
    <dbReference type="NCBI Taxonomy" id="44742"/>
    <lineage>
        <taxon>Bacteria</taxon>
        <taxon>Pseudomonadati</taxon>
        <taxon>Thermodesulfobacteriota</taxon>
        <taxon>Desulfovibrionia</taxon>
        <taxon>Desulfovibrionales</taxon>
        <taxon>Desulfovibrionaceae</taxon>
        <taxon>Desulfovibrio</taxon>
    </lineage>
</organism>
<dbReference type="InterPro" id="IPR039760">
    <property type="entry name" value="MOFRL_protein"/>
</dbReference>
<dbReference type="Pfam" id="PF05161">
    <property type="entry name" value="MOFRL"/>
    <property type="match status" value="1"/>
</dbReference>
<proteinExistence type="predicted"/>
<dbReference type="InterPro" id="IPR007835">
    <property type="entry name" value="MOFRL"/>
</dbReference>
<dbReference type="InterPro" id="IPR038614">
    <property type="entry name" value="GK_N_sf"/>
</dbReference>
<evidence type="ECO:0000259" key="1">
    <source>
        <dbReference type="Pfam" id="PF05161"/>
    </source>
</evidence>
<dbReference type="SUPFAM" id="SSF82544">
    <property type="entry name" value="GckA/TtuD-like"/>
    <property type="match status" value="1"/>
</dbReference>
<dbReference type="Gene3D" id="3.40.1480.10">
    <property type="entry name" value="MOFRL domain"/>
    <property type="match status" value="1"/>
</dbReference>
<dbReference type="STRING" id="44742.AXF13_11545"/>
<evidence type="ECO:0000313" key="4">
    <source>
        <dbReference type="Proteomes" id="UP000069241"/>
    </source>
</evidence>
<dbReference type="InterPro" id="IPR025286">
    <property type="entry name" value="MOFRL_assoc_dom"/>
</dbReference>
<dbReference type="PANTHER" id="PTHR12227:SF0">
    <property type="entry name" value="GLYCERATE KINASE"/>
    <property type="match status" value="1"/>
</dbReference>
<dbReference type="AlphaFoldDB" id="A0A109W4N8"/>
<feature type="domain" description="MOFRL-associated" evidence="2">
    <location>
        <begin position="39"/>
        <end position="285"/>
    </location>
</feature>
<keyword evidence="4" id="KW-1185">Reference proteome</keyword>
<feature type="domain" description="MOFRL" evidence="1">
    <location>
        <begin position="363"/>
        <end position="469"/>
    </location>
</feature>
<sequence>MGQARPPEPADDKEEDMLPIKNTSMLQNTGDPLVRGPLLRMANHALAALNSERLIPSLVRLEGDILHVGDTVWNLADYRRVLVVGAGKAGNHMARALESILGARISRGLVIVKQLEPGDELAHIELALGGHPYPNESGRRATQRILDLLGGCASGDLVVSLISGGSSALMNCPAEGISVEEESRLTELLLTAGASILEINTVRRHVSAVNGGRLAQRVSASGAQMLNLILSDRVGDTAVGTPRVPTAYTGTQIGLDPTTFLDAWNILERYRLLAAAPNSVLEHLRRGPQLTETPKSPLPGVSNFVIQGLPDACAAAVDAARAEHLPVHVLTSGLEGDSRQAGMFLAAVAREVRDRGEPFAPPCVLVAAGETTVRLNGPAGSGGPSQELALSFAREVAGLAGVGIAAIETEGTDGPTTLAGAVTDGTTLERCRAARVDILAALDGHDCCPALTAVGDQLETGNTGTNLCDLNIIYIA</sequence>
<dbReference type="Gene3D" id="3.40.50.10180">
    <property type="entry name" value="Glycerate kinase, MOFRL-like N-terminal domain"/>
    <property type="match status" value="1"/>
</dbReference>
<dbReference type="GO" id="GO:0008887">
    <property type="term" value="F:glycerate kinase activity"/>
    <property type="evidence" value="ECO:0007669"/>
    <property type="project" value="InterPro"/>
</dbReference>
<evidence type="ECO:0000259" key="2">
    <source>
        <dbReference type="Pfam" id="PF13660"/>
    </source>
</evidence>
<dbReference type="KEGG" id="dfi:AXF13_11545"/>
<keyword evidence="3" id="KW-0670">Pyruvate</keyword>
<reference evidence="4" key="1">
    <citation type="submission" date="2016-02" db="EMBL/GenBank/DDBJ databases">
        <authorList>
            <person name="Holder M.E."/>
            <person name="Ajami N.J."/>
            <person name="Petrosino J.F."/>
        </authorList>
    </citation>
    <scope>NUCLEOTIDE SEQUENCE [LARGE SCALE GENOMIC DNA]</scope>
    <source>
        <strain evidence="4">CCUG 45958</strain>
    </source>
</reference>
<dbReference type="EMBL" id="CP014229">
    <property type="protein sequence ID" value="AMD90706.1"/>
    <property type="molecule type" value="Genomic_DNA"/>
</dbReference>